<gene>
    <name evidence="3" type="ORF">C8J29_101833</name>
</gene>
<evidence type="ECO:0000313" key="4">
    <source>
        <dbReference type="Proteomes" id="UP000240800"/>
    </source>
</evidence>
<sequence>MHTMIPAAFAATLALLAAAPVSAQSAGDMTFGIGLGSVMPKSDNGTLAGLGAEVGNDVQPTITFEYFIRDNLGIEVLAATPFKHDVSLDGLGNIGSVKHLPPTVSLQYHFPTGGAFAPFVGAGVTYVTFFEEETRLGDLELDDSWGLSVHAGFDYWLNDRNAIRADVRWMDIDSDAKLNGNSIGTAEIDPVVVGVSYIWKF</sequence>
<dbReference type="SUPFAM" id="SSF56925">
    <property type="entry name" value="OMPA-like"/>
    <property type="match status" value="1"/>
</dbReference>
<proteinExistence type="inferred from homology"/>
<accession>A0ABX5JDI6</accession>
<dbReference type="InterPro" id="IPR005618">
    <property type="entry name" value="OMPW"/>
</dbReference>
<dbReference type="Pfam" id="PF03922">
    <property type="entry name" value="OmpW"/>
    <property type="match status" value="1"/>
</dbReference>
<evidence type="ECO:0000313" key="3">
    <source>
        <dbReference type="EMBL" id="PTM81886.1"/>
    </source>
</evidence>
<evidence type="ECO:0000256" key="2">
    <source>
        <dbReference type="SAM" id="SignalP"/>
    </source>
</evidence>
<reference evidence="3 4" key="1">
    <citation type="submission" date="2018-04" db="EMBL/GenBank/DDBJ databases">
        <title>Genomic Encyclopedia of Type Strains, Phase III (KMG-III): the genomes of soil and plant-associated and newly described type strains.</title>
        <authorList>
            <person name="Whitman W."/>
        </authorList>
    </citation>
    <scope>NUCLEOTIDE SEQUENCE [LARGE SCALE GENOMIC DNA]</scope>
    <source>
        <strain evidence="3 4">JA192</strain>
    </source>
</reference>
<protein>
    <submittedName>
        <fullName evidence="3">Outer membrane protein</fullName>
    </submittedName>
</protein>
<feature type="chain" id="PRO_5045265166" evidence="2">
    <location>
        <begin position="24"/>
        <end position="201"/>
    </location>
</feature>
<feature type="signal peptide" evidence="2">
    <location>
        <begin position="1"/>
        <end position="23"/>
    </location>
</feature>
<dbReference type="PANTHER" id="PTHR36920:SF1">
    <property type="entry name" value="OUTER MEMBRANE PROTEIN W"/>
    <property type="match status" value="1"/>
</dbReference>
<dbReference type="Gene3D" id="2.40.160.20">
    <property type="match status" value="1"/>
</dbReference>
<dbReference type="EMBL" id="PZZW01000001">
    <property type="protein sequence ID" value="PTM81886.1"/>
    <property type="molecule type" value="Genomic_DNA"/>
</dbReference>
<keyword evidence="4" id="KW-1185">Reference proteome</keyword>
<comment type="caution">
    <text evidence="3">The sequence shown here is derived from an EMBL/GenBank/DDBJ whole genome shotgun (WGS) entry which is preliminary data.</text>
</comment>
<organism evidence="3 4">
    <name type="scientific">Cereibacter johrii</name>
    <dbReference type="NCBI Taxonomy" id="445629"/>
    <lineage>
        <taxon>Bacteria</taxon>
        <taxon>Pseudomonadati</taxon>
        <taxon>Pseudomonadota</taxon>
        <taxon>Alphaproteobacteria</taxon>
        <taxon>Rhodobacterales</taxon>
        <taxon>Paracoccaceae</taxon>
        <taxon>Cereibacter</taxon>
    </lineage>
</organism>
<dbReference type="Proteomes" id="UP000240800">
    <property type="component" value="Unassembled WGS sequence"/>
</dbReference>
<comment type="similarity">
    <text evidence="1">Belongs to the OmpW/AlkL family.</text>
</comment>
<name>A0ABX5JDI6_9RHOB</name>
<evidence type="ECO:0000256" key="1">
    <source>
        <dbReference type="ARBA" id="ARBA00009330"/>
    </source>
</evidence>
<dbReference type="PANTHER" id="PTHR36920">
    <property type="match status" value="1"/>
</dbReference>
<keyword evidence="2" id="KW-0732">Signal</keyword>
<dbReference type="RefSeq" id="WP_069330689.1">
    <property type="nucleotide sequence ID" value="NZ_MABH01000051.1"/>
</dbReference>
<dbReference type="InterPro" id="IPR011250">
    <property type="entry name" value="OMP/PagP_B-barrel"/>
</dbReference>